<dbReference type="PANTHER" id="PTHR12563">
    <property type="entry name" value="GLYCEROL-3-PHOSPHATE ACYLTRANSFERASE"/>
    <property type="match status" value="1"/>
</dbReference>
<dbReference type="GO" id="GO:0031966">
    <property type="term" value="C:mitochondrial membrane"/>
    <property type="evidence" value="ECO:0007669"/>
    <property type="project" value="TreeGrafter"/>
</dbReference>
<comment type="subcellular location">
    <subcellularLocation>
        <location evidence="1">Endomembrane system</location>
        <topology evidence="1">Peripheral membrane protein</topology>
    </subcellularLocation>
</comment>
<sequence length="524" mass="59686">LVTVSHSSFVCSQQKELTSKKRDEFEDILEERRLSSDLRYAMKCYTPVIYKGLSPCKPNAIKSAVLQSEQVQYVIKQLAKEMGESPDIIQEEATEILDEMGHSMQLGAVRFFAFTLSKIFKRLFQRVCVNEEGMQRLQHAIQEHPVVLLPSHRSYVDFLMLSYLLYTYDLALPVIAAGIFLGMKIVGELLRRAGAFFMRRSFGGNRLYWAVFAEYVKMMLRSGYAPIEFFLEGTRSRTAKTLTPKFGLLSIVMEPFFKREVFDTYLVPISISYERILEESLYAYELLGVPKPKESTSGLLKARRILSDNFGTIHIYVGQPVSLRTLASGRINRCPYNLVPRHLPQKPSEDIQEFVSDVAYKMELLQIENMVLSPWVLVAAVLLQNLPAMDFELLIEKTLWLKGLTQTFGGFIEWPDNLCAKKAVVSGLTLHSNIARLVDGHVVLNDKGAEDGAVGEIVFKRALAILMCATYRNQLLNVFVRPSLVAVALQMTRSFRKEEVYSCFSFLRDVFSDEFIFFPGISLK</sequence>
<dbReference type="GO" id="GO:0008654">
    <property type="term" value="P:phospholipid biosynthetic process"/>
    <property type="evidence" value="ECO:0007669"/>
    <property type="project" value="TreeGrafter"/>
</dbReference>
<organism evidence="8 9">
    <name type="scientific">Podiceps cristatus</name>
    <name type="common">Great crested grebe</name>
    <dbReference type="NCBI Taxonomy" id="345573"/>
    <lineage>
        <taxon>Eukaryota</taxon>
        <taxon>Metazoa</taxon>
        <taxon>Chordata</taxon>
        <taxon>Craniata</taxon>
        <taxon>Vertebrata</taxon>
        <taxon>Euteleostomi</taxon>
        <taxon>Archelosauria</taxon>
        <taxon>Archosauria</taxon>
        <taxon>Dinosauria</taxon>
        <taxon>Saurischia</taxon>
        <taxon>Theropoda</taxon>
        <taxon>Coelurosauria</taxon>
        <taxon>Aves</taxon>
        <taxon>Neognathae</taxon>
        <taxon>Neoaves</taxon>
        <taxon>Mirandornithes</taxon>
        <taxon>Podicipediformes</taxon>
        <taxon>Podicipedidae</taxon>
        <taxon>Podiceps</taxon>
    </lineage>
</organism>
<keyword evidence="5 8" id="KW-0012">Acyltransferase</keyword>
<comment type="pathway">
    <text evidence="6">Phospholipid metabolism.</text>
</comment>
<dbReference type="SMART" id="SM00563">
    <property type="entry name" value="PlsC"/>
    <property type="match status" value="1"/>
</dbReference>
<dbReference type="Proteomes" id="UP000053854">
    <property type="component" value="Unassembled WGS sequence"/>
</dbReference>
<dbReference type="GO" id="GO:0008611">
    <property type="term" value="P:ether lipid biosynthetic process"/>
    <property type="evidence" value="ECO:0007669"/>
    <property type="project" value="TreeGrafter"/>
</dbReference>
<comment type="similarity">
    <text evidence="2">Belongs to the GPAT/DAPAT family.</text>
</comment>
<dbReference type="InterPro" id="IPR002123">
    <property type="entry name" value="Plipid/glycerol_acylTrfase"/>
</dbReference>
<dbReference type="OrthoDB" id="10255570at2759"/>
<dbReference type="InterPro" id="IPR041728">
    <property type="entry name" value="GPAT/DHAPAT_LPLAT"/>
</dbReference>
<dbReference type="InterPro" id="IPR022284">
    <property type="entry name" value="GPAT/DHAPAT"/>
</dbReference>
<keyword evidence="9" id="KW-1185">Reference proteome</keyword>
<dbReference type="Pfam" id="PF19277">
    <property type="entry name" value="GPAT_C"/>
    <property type="match status" value="1"/>
</dbReference>
<evidence type="ECO:0000256" key="4">
    <source>
        <dbReference type="ARBA" id="ARBA00023136"/>
    </source>
</evidence>
<protein>
    <submittedName>
        <fullName evidence="8">Dihydroxyacetone phosphate acyltransferase</fullName>
    </submittedName>
</protein>
<proteinExistence type="inferred from homology"/>
<dbReference type="CDD" id="cd07993">
    <property type="entry name" value="LPLAT_DHAPAT-like"/>
    <property type="match status" value="1"/>
</dbReference>
<keyword evidence="4" id="KW-0472">Membrane</keyword>
<evidence type="ECO:0000256" key="2">
    <source>
        <dbReference type="ARBA" id="ARBA00007937"/>
    </source>
</evidence>
<reference evidence="8 9" key="1">
    <citation type="submission" date="2014-04" db="EMBL/GenBank/DDBJ databases">
        <title>Genome evolution of avian class.</title>
        <authorList>
            <person name="Zhang G."/>
            <person name="Li C."/>
        </authorList>
    </citation>
    <scope>NUCLEOTIDE SEQUENCE [LARGE SCALE GENOMIC DNA]</scope>
    <source>
        <strain evidence="8">BGI_N338</strain>
    </source>
</reference>
<keyword evidence="3 8" id="KW-0808">Transferase</keyword>
<gene>
    <name evidence="8" type="ORF">N338_11528</name>
</gene>
<dbReference type="GO" id="GO:0004366">
    <property type="term" value="F:glycerol-3-phosphate O-acyltransferase activity"/>
    <property type="evidence" value="ECO:0007669"/>
    <property type="project" value="TreeGrafter"/>
</dbReference>
<dbReference type="PANTHER" id="PTHR12563:SF17">
    <property type="entry name" value="DIHYDROXYACETONE PHOSPHATE ACYLTRANSFERASE"/>
    <property type="match status" value="1"/>
</dbReference>
<feature type="domain" description="Phospholipid/glycerol acyltransferase" evidence="7">
    <location>
        <begin position="146"/>
        <end position="274"/>
    </location>
</feature>
<evidence type="ECO:0000256" key="1">
    <source>
        <dbReference type="ARBA" id="ARBA00004184"/>
    </source>
</evidence>
<dbReference type="AlphaFoldDB" id="A0A094KW16"/>
<evidence type="ECO:0000256" key="5">
    <source>
        <dbReference type="ARBA" id="ARBA00023315"/>
    </source>
</evidence>
<evidence type="ECO:0000259" key="7">
    <source>
        <dbReference type="SMART" id="SM00563"/>
    </source>
</evidence>
<dbReference type="EMBL" id="KL265241">
    <property type="protein sequence ID" value="KFZ61492.1"/>
    <property type="molecule type" value="Genomic_DNA"/>
</dbReference>
<feature type="non-terminal residue" evidence="8">
    <location>
        <position position="524"/>
    </location>
</feature>
<feature type="non-terminal residue" evidence="8">
    <location>
        <position position="1"/>
    </location>
</feature>
<dbReference type="Pfam" id="PF01553">
    <property type="entry name" value="Acyltransferase"/>
    <property type="match status" value="1"/>
</dbReference>
<evidence type="ECO:0000313" key="9">
    <source>
        <dbReference type="Proteomes" id="UP000053854"/>
    </source>
</evidence>
<dbReference type="InterPro" id="IPR045520">
    <property type="entry name" value="GPAT/DHAPAT_C"/>
</dbReference>
<dbReference type="SUPFAM" id="SSF69593">
    <property type="entry name" value="Glycerol-3-phosphate (1)-acyltransferase"/>
    <property type="match status" value="1"/>
</dbReference>
<evidence type="ECO:0000256" key="6">
    <source>
        <dbReference type="ARBA" id="ARBA00025707"/>
    </source>
</evidence>
<evidence type="ECO:0000313" key="8">
    <source>
        <dbReference type="EMBL" id="KFZ61492.1"/>
    </source>
</evidence>
<dbReference type="GO" id="GO:0019432">
    <property type="term" value="P:triglyceride biosynthetic process"/>
    <property type="evidence" value="ECO:0007669"/>
    <property type="project" value="TreeGrafter"/>
</dbReference>
<dbReference type="GO" id="GO:0006631">
    <property type="term" value="P:fatty acid metabolic process"/>
    <property type="evidence" value="ECO:0007669"/>
    <property type="project" value="TreeGrafter"/>
</dbReference>
<dbReference type="GO" id="GO:0005778">
    <property type="term" value="C:peroxisomal membrane"/>
    <property type="evidence" value="ECO:0007669"/>
    <property type="project" value="TreeGrafter"/>
</dbReference>
<name>A0A094KW16_PODCR</name>
<dbReference type="GO" id="GO:0012505">
    <property type="term" value="C:endomembrane system"/>
    <property type="evidence" value="ECO:0007669"/>
    <property type="project" value="UniProtKB-SubCell"/>
</dbReference>
<evidence type="ECO:0000256" key="3">
    <source>
        <dbReference type="ARBA" id="ARBA00022679"/>
    </source>
</evidence>
<accession>A0A094KW16</accession>
<dbReference type="GO" id="GO:0016287">
    <property type="term" value="F:glycerone-phosphate O-acyltransferase activity"/>
    <property type="evidence" value="ECO:0007669"/>
    <property type="project" value="TreeGrafter"/>
</dbReference>